<dbReference type="Proteomes" id="UP000507962">
    <property type="component" value="Unassembled WGS sequence"/>
</dbReference>
<feature type="chain" id="PRO_5020494677" evidence="1">
    <location>
        <begin position="27"/>
        <end position="230"/>
    </location>
</feature>
<evidence type="ECO:0000256" key="1">
    <source>
        <dbReference type="SAM" id="SignalP"/>
    </source>
</evidence>
<keyword evidence="3" id="KW-1185">Reference proteome</keyword>
<proteinExistence type="predicted"/>
<dbReference type="RefSeq" id="WP_180140472.1">
    <property type="nucleotide sequence ID" value="NZ_CAADHO010000003.1"/>
</dbReference>
<name>A0A4U8YLV4_9BACT</name>
<dbReference type="EMBL" id="CAADHO010000003">
    <property type="protein sequence ID" value="VFQ44711.1"/>
    <property type="molecule type" value="Genomic_DNA"/>
</dbReference>
<accession>A0A4U8YLV4</accession>
<dbReference type="AlphaFoldDB" id="A0A4U8YLV4"/>
<sequence length="230" mass="24936">MGYPMRGVSVGRPVCLFAMLMVMVCACSPAHKPSKPSKPAVPVTLFSCNEVAVPPFDWAAPEDTVYIESEREKGRDVPSLSAFAGPELSRRLAVSLRERGVEAMAVSVDGTDSLRGQVAALEAQGYSCVALGRVERYEERIGSDWSVNRPASVAFKVILMEAASGRVLWKGSFDETQLPLSENLLTFKAFVSRRARWVTAAELAETGFNGLVDSMLLSGGRPRPVDEPEP</sequence>
<keyword evidence="1" id="KW-0732">Signal</keyword>
<gene>
    <name evidence="2" type="ORF">MSL71_23600</name>
</gene>
<protein>
    <submittedName>
        <fullName evidence="2">Uncharacterized protein</fullName>
    </submittedName>
</protein>
<evidence type="ECO:0000313" key="3">
    <source>
        <dbReference type="Proteomes" id="UP000507962"/>
    </source>
</evidence>
<evidence type="ECO:0000313" key="2">
    <source>
        <dbReference type="EMBL" id="VFQ44711.1"/>
    </source>
</evidence>
<reference evidence="2 3" key="1">
    <citation type="submission" date="2019-03" db="EMBL/GenBank/DDBJ databases">
        <authorList>
            <person name="Nijsse B."/>
        </authorList>
    </citation>
    <scope>NUCLEOTIDE SEQUENCE [LARGE SCALE GENOMIC DNA]</scope>
    <source>
        <strain evidence="2">Desulfoluna butyratoxydans MSL71</strain>
    </source>
</reference>
<feature type="signal peptide" evidence="1">
    <location>
        <begin position="1"/>
        <end position="26"/>
    </location>
</feature>
<organism evidence="2 3">
    <name type="scientific">Desulfoluna butyratoxydans</name>
    <dbReference type="NCBI Taxonomy" id="231438"/>
    <lineage>
        <taxon>Bacteria</taxon>
        <taxon>Pseudomonadati</taxon>
        <taxon>Thermodesulfobacteriota</taxon>
        <taxon>Desulfobacteria</taxon>
        <taxon>Desulfobacterales</taxon>
        <taxon>Desulfolunaceae</taxon>
        <taxon>Desulfoluna</taxon>
    </lineage>
</organism>
<dbReference type="PROSITE" id="PS51257">
    <property type="entry name" value="PROKAR_LIPOPROTEIN"/>
    <property type="match status" value="1"/>
</dbReference>